<evidence type="ECO:0000313" key="1">
    <source>
        <dbReference type="EMBL" id="SHL74721.1"/>
    </source>
</evidence>
<protein>
    <submittedName>
        <fullName evidence="1">Uncharacterized protein</fullName>
    </submittedName>
</protein>
<dbReference type="RefSeq" id="WP_073010434.1">
    <property type="nucleotide sequence ID" value="NZ_FRBW01000001.1"/>
</dbReference>
<gene>
    <name evidence="1" type="ORF">SAMN05444272_1378</name>
</gene>
<dbReference type="AlphaFoldDB" id="A0A1M7D5C8"/>
<dbReference type="EMBL" id="FRBW01000001">
    <property type="protein sequence ID" value="SHL74721.1"/>
    <property type="molecule type" value="Genomic_DNA"/>
</dbReference>
<organism evidence="1 2">
    <name type="scientific">Roseibium suaedae</name>
    <dbReference type="NCBI Taxonomy" id="735517"/>
    <lineage>
        <taxon>Bacteria</taxon>
        <taxon>Pseudomonadati</taxon>
        <taxon>Pseudomonadota</taxon>
        <taxon>Alphaproteobacteria</taxon>
        <taxon>Hyphomicrobiales</taxon>
        <taxon>Stappiaceae</taxon>
        <taxon>Roseibium</taxon>
    </lineage>
</organism>
<sequence length="60" mass="6681">MKDIVLYPGTKTRKPIIIKTCQVTRRKAESVLESMGKAGYSPYTQITLARVDALSGNKRP</sequence>
<dbReference type="STRING" id="735517.SAMN05444272_1378"/>
<dbReference type="Proteomes" id="UP000186002">
    <property type="component" value="Unassembled WGS sequence"/>
</dbReference>
<proteinExistence type="predicted"/>
<accession>A0A1M7D5C8</accession>
<evidence type="ECO:0000313" key="2">
    <source>
        <dbReference type="Proteomes" id="UP000186002"/>
    </source>
</evidence>
<reference evidence="1 2" key="1">
    <citation type="submission" date="2016-11" db="EMBL/GenBank/DDBJ databases">
        <authorList>
            <person name="Jaros S."/>
            <person name="Januszkiewicz K."/>
            <person name="Wedrychowicz H."/>
        </authorList>
    </citation>
    <scope>NUCLEOTIDE SEQUENCE [LARGE SCALE GENOMIC DNA]</scope>
    <source>
        <strain evidence="1 2">DSM 22153</strain>
    </source>
</reference>
<keyword evidence="2" id="KW-1185">Reference proteome</keyword>
<name>A0A1M7D5C8_9HYPH</name>